<organism evidence="1 2">
    <name type="scientific">Vermiconidia calcicola</name>
    <dbReference type="NCBI Taxonomy" id="1690605"/>
    <lineage>
        <taxon>Eukaryota</taxon>
        <taxon>Fungi</taxon>
        <taxon>Dikarya</taxon>
        <taxon>Ascomycota</taxon>
        <taxon>Pezizomycotina</taxon>
        <taxon>Dothideomycetes</taxon>
        <taxon>Dothideomycetidae</taxon>
        <taxon>Mycosphaerellales</taxon>
        <taxon>Extremaceae</taxon>
        <taxon>Vermiconidia</taxon>
    </lineage>
</organism>
<comment type="caution">
    <text evidence="1">The sequence shown here is derived from an EMBL/GenBank/DDBJ whole genome shotgun (WGS) entry which is preliminary data.</text>
</comment>
<evidence type="ECO:0000313" key="2">
    <source>
        <dbReference type="Proteomes" id="UP001281147"/>
    </source>
</evidence>
<dbReference type="Proteomes" id="UP001281147">
    <property type="component" value="Unassembled WGS sequence"/>
</dbReference>
<reference evidence="1" key="1">
    <citation type="submission" date="2023-07" db="EMBL/GenBank/DDBJ databases">
        <title>Black Yeasts Isolated from many extreme environments.</title>
        <authorList>
            <person name="Coleine C."/>
            <person name="Stajich J.E."/>
            <person name="Selbmann L."/>
        </authorList>
    </citation>
    <scope>NUCLEOTIDE SEQUENCE</scope>
    <source>
        <strain evidence="1">CCFEE 5714</strain>
    </source>
</reference>
<accession>A0ACC3MJ19</accession>
<protein>
    <submittedName>
        <fullName evidence="1">Uncharacterized protein</fullName>
    </submittedName>
</protein>
<gene>
    <name evidence="1" type="ORF">LTR37_018390</name>
</gene>
<dbReference type="EMBL" id="JAUTXU010000255">
    <property type="protein sequence ID" value="KAK3691897.1"/>
    <property type="molecule type" value="Genomic_DNA"/>
</dbReference>
<proteinExistence type="predicted"/>
<keyword evidence="2" id="KW-1185">Reference proteome</keyword>
<evidence type="ECO:0000313" key="1">
    <source>
        <dbReference type="EMBL" id="KAK3691897.1"/>
    </source>
</evidence>
<name>A0ACC3MJ19_9PEZI</name>
<sequence length="454" mass="49477">MAQATTTSAAPSAATLEGAAAPSSAPQKQKADSVDQYPSPDSFDSNDKMPATKELNADVAGQDSSQNHFDAKKKAPPSKKRKANHASQYSSTDNGDVKPVAPITKKYKLNYTKQQPPADKKPADHNAEKPGDQSEEKPADQNGDKPADQDGEKPADQSTAKPKRTPRKRKADDADQPASPDGGEKADEAPAAKKRKRAADASVDKPKKASPKKAKATATAQESKATMKGKGKKVEDTGMPPPSLPPAQIDHPVACKVWEVNNFIKHTNQEGSKLERDLTNRDLISVPHHILIGAVMKMRVHYEVGLQQDASVSDIEEAIVNRSGRPIGQSTEDVDWFTIDSTKETAFEANIKQKIARHGLDDKSLLEIELEMHTRSVLTHFGQLEEEDHRWDADRFLETFEKMWKRGTAAKRTDDYASQPTAGSKEEIKSRSLSVSDSGELGRVGVCVAPPREI</sequence>